<evidence type="ECO:0000259" key="1">
    <source>
        <dbReference type="Pfam" id="PF04230"/>
    </source>
</evidence>
<dbReference type="EMBL" id="CP002530">
    <property type="protein sequence ID" value="ADY34889.1"/>
    <property type="molecule type" value="Genomic_DNA"/>
</dbReference>
<dbReference type="HOGENOM" id="CLU_677320_0_0_10"/>
<gene>
    <name evidence="2" type="ordered locus">Bacsa_0281</name>
</gene>
<evidence type="ECO:0000313" key="2">
    <source>
        <dbReference type="EMBL" id="ADY34889.1"/>
    </source>
</evidence>
<dbReference type="GO" id="GO:0016740">
    <property type="term" value="F:transferase activity"/>
    <property type="evidence" value="ECO:0007669"/>
    <property type="project" value="UniProtKB-KW"/>
</dbReference>
<keyword evidence="2" id="KW-0808">Transferase</keyword>
<sequence length="408" mass="47582">MNILLIDQPLWNRGDESAHKGLIRSLIKNVSNVKIKVMEIDVEQAAIDEFDMQLPQVQFINIHSLSRTWFMRIFNHAYEYYIGWLLLWIPIGRKIKKMYEEADVIIMAPGGINLGGFQDWKHLSLLLIARKMNKKLVYYGRSIGPFYDENWKQRRFKELACKALKYCEFVSLRDEKSVQVAKELNNLCVPTVDSAFLDSTEVEIPVGIQQLIENNPYIVFVPNELRWHYAFQNIEASDINNFYVRLVDIMQKYYPKHKIVMLPQTNNQKRNDYDYFCELREIFQNKENIVVIPDTYSSDIQQAVVKRAILMVGARYHSIVFAINQGIPFISLSYEHKMSGLLEKLGETDRMIDIVPIFSNSQTMEVAITRFETLLTNLVRPMVAQEKAKIIAKECFDKFVKVLATVGE</sequence>
<protein>
    <submittedName>
        <fullName evidence="2">Polysaccharide pyruvyl transferase</fullName>
    </submittedName>
</protein>
<dbReference type="KEGG" id="bsa:Bacsa_0281"/>
<dbReference type="Pfam" id="PF04230">
    <property type="entry name" value="PS_pyruv_trans"/>
    <property type="match status" value="1"/>
</dbReference>
<dbReference type="InterPro" id="IPR007345">
    <property type="entry name" value="Polysacch_pyruvyl_Trfase"/>
</dbReference>
<feature type="domain" description="Polysaccharide pyruvyl transferase" evidence="1">
    <location>
        <begin position="61"/>
        <end position="336"/>
    </location>
</feature>
<dbReference type="RefSeq" id="WP_013616351.1">
    <property type="nucleotide sequence ID" value="NC_015164.1"/>
</dbReference>
<reference evidence="2 3" key="1">
    <citation type="journal article" date="2011" name="Stand. Genomic Sci.">
        <title>Complete genome sequence of Bacteroides salanitronis type strain (BL78).</title>
        <authorList>
            <person name="Gronow S."/>
            <person name="Held B."/>
            <person name="Lucas S."/>
            <person name="Lapidus A."/>
            <person name="Del Rio T.G."/>
            <person name="Nolan M."/>
            <person name="Tice H."/>
            <person name="Deshpande S."/>
            <person name="Cheng J.F."/>
            <person name="Pitluck S."/>
            <person name="Liolios K."/>
            <person name="Pagani I."/>
            <person name="Ivanova N."/>
            <person name="Mavromatis K."/>
            <person name="Pati A."/>
            <person name="Tapia R."/>
            <person name="Han C."/>
            <person name="Goodwin L."/>
            <person name="Chen A."/>
            <person name="Palaniappan K."/>
            <person name="Land M."/>
            <person name="Hauser L."/>
            <person name="Chang Y.J."/>
            <person name="Jeffries C.D."/>
            <person name="Brambilla E.M."/>
            <person name="Rohde M."/>
            <person name="Goker M."/>
            <person name="Detter J.C."/>
            <person name="Woyke T."/>
            <person name="Bristow J."/>
            <person name="Markowitz V."/>
            <person name="Hugenholtz P."/>
            <person name="Kyrpides N.C."/>
            <person name="Klenk H.P."/>
            <person name="Eisen J.A."/>
        </authorList>
    </citation>
    <scope>NUCLEOTIDE SEQUENCE [LARGE SCALE GENOMIC DNA]</scope>
    <source>
        <strain evidence="2 3">DSM 18170</strain>
    </source>
</reference>
<dbReference type="eggNOG" id="COG2327">
    <property type="taxonomic scope" value="Bacteria"/>
</dbReference>
<name>F0R6X2_PHOSB</name>
<dbReference type="PANTHER" id="PTHR36836:SF1">
    <property type="entry name" value="COLANIC ACID BIOSYNTHESIS PROTEIN WCAK"/>
    <property type="match status" value="1"/>
</dbReference>
<proteinExistence type="predicted"/>
<dbReference type="OrthoDB" id="3199616at2"/>
<dbReference type="AlphaFoldDB" id="F0R6X2"/>
<accession>F0R6X2</accession>
<evidence type="ECO:0000313" key="3">
    <source>
        <dbReference type="Proteomes" id="UP000007486"/>
    </source>
</evidence>
<dbReference type="STRING" id="667015.Bacsa_0281"/>
<dbReference type="PANTHER" id="PTHR36836">
    <property type="entry name" value="COLANIC ACID BIOSYNTHESIS PROTEIN WCAK"/>
    <property type="match status" value="1"/>
</dbReference>
<dbReference type="Proteomes" id="UP000007486">
    <property type="component" value="Chromosome"/>
</dbReference>
<organism evidence="2 3">
    <name type="scientific">Phocaeicola salanitronis (strain DSM 18170 / JCM 13657 / CCUG 60908 / BL78)</name>
    <name type="common">Bacteroides salanitronis</name>
    <dbReference type="NCBI Taxonomy" id="667015"/>
    <lineage>
        <taxon>Bacteria</taxon>
        <taxon>Pseudomonadati</taxon>
        <taxon>Bacteroidota</taxon>
        <taxon>Bacteroidia</taxon>
        <taxon>Bacteroidales</taxon>
        <taxon>Bacteroidaceae</taxon>
        <taxon>Phocaeicola</taxon>
    </lineage>
</organism>
<keyword evidence="3" id="KW-1185">Reference proteome</keyword>